<evidence type="ECO:0000313" key="2">
    <source>
        <dbReference type="EMBL" id="NVN19454.1"/>
    </source>
</evidence>
<evidence type="ECO:0000256" key="1">
    <source>
        <dbReference type="SAM" id="SignalP"/>
    </source>
</evidence>
<comment type="caution">
    <text evidence="2">The sequence shown here is derived from an EMBL/GenBank/DDBJ whole genome shotgun (WGS) entry which is preliminary data.</text>
</comment>
<gene>
    <name evidence="2" type="ORF">GUA46_13980</name>
</gene>
<protein>
    <recommendedName>
        <fullName evidence="4">Porin</fullName>
    </recommendedName>
</protein>
<keyword evidence="3" id="KW-1185">Reference proteome</keyword>
<reference evidence="2 3" key="1">
    <citation type="submission" date="2020-01" db="EMBL/GenBank/DDBJ databases">
        <title>Draft Genome Analysis of Muricauda sp. HICW Isolated from coastal seawater of PR China.</title>
        <authorList>
            <person name="Chen M.-X."/>
        </authorList>
    </citation>
    <scope>NUCLEOTIDE SEQUENCE [LARGE SCALE GENOMIC DNA]</scope>
    <source>
        <strain evidence="2 3">HICW</strain>
    </source>
</reference>
<feature type="signal peptide" evidence="1">
    <location>
        <begin position="1"/>
        <end position="24"/>
    </location>
</feature>
<dbReference type="RefSeq" id="WP_176621012.1">
    <property type="nucleotide sequence ID" value="NZ_WYET01000007.1"/>
</dbReference>
<dbReference type="Proteomes" id="UP000558089">
    <property type="component" value="Unassembled WGS sequence"/>
</dbReference>
<evidence type="ECO:0000313" key="3">
    <source>
        <dbReference type="Proteomes" id="UP000558089"/>
    </source>
</evidence>
<accession>A0A850NH35</accession>
<dbReference type="EMBL" id="WYET01000007">
    <property type="protein sequence ID" value="NVN19454.1"/>
    <property type="molecule type" value="Genomic_DNA"/>
</dbReference>
<evidence type="ECO:0008006" key="4">
    <source>
        <dbReference type="Google" id="ProtNLM"/>
    </source>
</evidence>
<proteinExistence type="predicted"/>
<sequence length="420" mass="46513">MKKYAKYGLLAAAFLVGLMGYSQNRNLDNFRSPDKDGVNVFEAPKDTVSTFDGIKVRVGGSSTLQFQAIDHENSGSVELIPIGDNFNLATANLDLDVALAKGVRMHLRTYLSSRHHPEPYVKGGYFQVDNLDFISPGFLEETMKYLTIKVGHMENNYGDAHFRRTDNAQAMHNPFVGNLIMDAFTTEVGGEVYFRKNGFLAMFGLSNGKLNQAVNNPETTGASILAKLGYDAQVSEDLRLRLTGSMYSTGKSGNVYLYSADRSGSRYYLVMEDTEASTSGNFRSGRYNPGLRNEITAFMINPFVKYKGLEFFGTFETASGKADAETEDRTATQLAGELIYRFGGSENFFLGTRYNTVTSDDPSGSEITIDRFQLGGGVFLTKNILAKIEYVNQQYDGYDTTSIFHEGEFKGLLLEAVISF</sequence>
<dbReference type="AlphaFoldDB" id="A0A850NH35"/>
<organism evidence="2 3">
    <name type="scientific">Flagellimonas chongwuensis</name>
    <dbReference type="NCBI Taxonomy" id="2697365"/>
    <lineage>
        <taxon>Bacteria</taxon>
        <taxon>Pseudomonadati</taxon>
        <taxon>Bacteroidota</taxon>
        <taxon>Flavobacteriia</taxon>
        <taxon>Flavobacteriales</taxon>
        <taxon>Flavobacteriaceae</taxon>
        <taxon>Flagellimonas</taxon>
    </lineage>
</organism>
<feature type="chain" id="PRO_5032460225" description="Porin" evidence="1">
    <location>
        <begin position="25"/>
        <end position="420"/>
    </location>
</feature>
<keyword evidence="1" id="KW-0732">Signal</keyword>
<name>A0A850NH35_9FLAO</name>
<dbReference type="SUPFAM" id="SSF56935">
    <property type="entry name" value="Porins"/>
    <property type="match status" value="1"/>
</dbReference>